<organism evidence="2 3">
    <name type="scientific">candidate division TA06 bacterium</name>
    <dbReference type="NCBI Taxonomy" id="2250710"/>
    <lineage>
        <taxon>Bacteria</taxon>
        <taxon>Bacteria division TA06</taxon>
    </lineage>
</organism>
<dbReference type="InterPro" id="IPR026444">
    <property type="entry name" value="Secre_tail"/>
</dbReference>
<name>A0A523URC5_UNCT6</name>
<proteinExistence type="predicted"/>
<protein>
    <submittedName>
        <fullName evidence="2">T9SS type A sorting domain-containing protein</fullName>
    </submittedName>
</protein>
<dbReference type="EMBL" id="SOJN01000094">
    <property type="protein sequence ID" value="TET45096.1"/>
    <property type="molecule type" value="Genomic_DNA"/>
</dbReference>
<feature type="domain" description="FlgD/Vpr Ig-like" evidence="1">
    <location>
        <begin position="32"/>
        <end position="83"/>
    </location>
</feature>
<reference evidence="2 3" key="1">
    <citation type="submission" date="2019-03" db="EMBL/GenBank/DDBJ databases">
        <title>Metabolic potential of uncultured bacteria and archaea associated with petroleum seepage in deep-sea sediments.</title>
        <authorList>
            <person name="Dong X."/>
            <person name="Hubert C."/>
        </authorList>
    </citation>
    <scope>NUCLEOTIDE SEQUENCE [LARGE SCALE GENOMIC DNA]</scope>
    <source>
        <strain evidence="2">E44_bin18</strain>
    </source>
</reference>
<sequence length="96" mass="10673">MKKPEEISRSPLHQSRTKSLYLSPLQLARPGAVTIKVYDIAGRQVKVLTNGKPKAGPHHVTWDGTDAADHRLPSGVYFTQIKAGEYRAAKKLLLLR</sequence>
<evidence type="ECO:0000259" key="1">
    <source>
        <dbReference type="Pfam" id="PF13860"/>
    </source>
</evidence>
<evidence type="ECO:0000313" key="2">
    <source>
        <dbReference type="EMBL" id="TET45096.1"/>
    </source>
</evidence>
<dbReference type="Proteomes" id="UP000315525">
    <property type="component" value="Unassembled WGS sequence"/>
</dbReference>
<dbReference type="Gene3D" id="2.60.40.4070">
    <property type="match status" value="1"/>
</dbReference>
<comment type="caution">
    <text evidence="2">The sequence shown here is derived from an EMBL/GenBank/DDBJ whole genome shotgun (WGS) entry which is preliminary data.</text>
</comment>
<dbReference type="AlphaFoldDB" id="A0A523URC5"/>
<evidence type="ECO:0000313" key="3">
    <source>
        <dbReference type="Proteomes" id="UP000315525"/>
    </source>
</evidence>
<gene>
    <name evidence="2" type="ORF">E3J62_08260</name>
</gene>
<dbReference type="InterPro" id="IPR025965">
    <property type="entry name" value="FlgD/Vpr_Ig-like"/>
</dbReference>
<accession>A0A523URC5</accession>
<dbReference type="NCBIfam" id="TIGR04183">
    <property type="entry name" value="Por_Secre_tail"/>
    <property type="match status" value="1"/>
</dbReference>
<dbReference type="Pfam" id="PF13860">
    <property type="entry name" value="FlgD_ig"/>
    <property type="match status" value="1"/>
</dbReference>